<dbReference type="InterPro" id="IPR043127">
    <property type="entry name" value="Sec-1-like_dom3a"/>
</dbReference>
<dbReference type="Gene3D" id="1.25.40.60">
    <property type="match status" value="1"/>
</dbReference>
<reference evidence="2" key="1">
    <citation type="submission" date="2022-03" db="EMBL/GenBank/DDBJ databases">
        <authorList>
            <person name="Legras J.-L."/>
            <person name="Devillers H."/>
            <person name="Grondin C."/>
        </authorList>
    </citation>
    <scope>NUCLEOTIDE SEQUENCE</scope>
    <source>
        <strain evidence="2">CLIB 1423</strain>
    </source>
</reference>
<dbReference type="InterPro" id="IPR043154">
    <property type="entry name" value="Sec-1-like_dom1"/>
</dbReference>
<proteinExistence type="inferred from homology"/>
<dbReference type="OrthoDB" id="10266265at2759"/>
<dbReference type="Gene3D" id="3.40.50.1910">
    <property type="match status" value="1"/>
</dbReference>
<organism evidence="2 3">
    <name type="scientific">[Candida] railenensis</name>
    <dbReference type="NCBI Taxonomy" id="45579"/>
    <lineage>
        <taxon>Eukaryota</taxon>
        <taxon>Fungi</taxon>
        <taxon>Dikarya</taxon>
        <taxon>Ascomycota</taxon>
        <taxon>Saccharomycotina</taxon>
        <taxon>Pichiomycetes</taxon>
        <taxon>Debaryomycetaceae</taxon>
        <taxon>Kurtzmaniella</taxon>
    </lineage>
</organism>
<dbReference type="PANTHER" id="PTHR11679">
    <property type="entry name" value="VESICLE PROTEIN SORTING-ASSOCIATED"/>
    <property type="match status" value="1"/>
</dbReference>
<dbReference type="InterPro" id="IPR036045">
    <property type="entry name" value="Sec1-like_sf"/>
</dbReference>
<evidence type="ECO:0000313" key="3">
    <source>
        <dbReference type="Proteomes" id="UP000837801"/>
    </source>
</evidence>
<dbReference type="SUPFAM" id="SSF56815">
    <property type="entry name" value="Sec1/munc18-like (SM) proteins"/>
    <property type="match status" value="1"/>
</dbReference>
<dbReference type="Gene3D" id="3.40.50.2060">
    <property type="match status" value="1"/>
</dbReference>
<dbReference type="GO" id="GO:0016192">
    <property type="term" value="P:vesicle-mediated transport"/>
    <property type="evidence" value="ECO:0007669"/>
    <property type="project" value="InterPro"/>
</dbReference>
<dbReference type="AlphaFoldDB" id="A0A9P0VV80"/>
<sequence>MTLNLLKTSSVYYNKLFVDPPATGNATGSSAGVTGRQSSVLPGSKAKVLLVDENTTPIISMCYTQSQLLSNDVILVELIEKQATLNPMKHLQCVCYLKPSAESIQYLIRELKNPHYNSYQIFFNNTINKGQIEKLAESDEFELVQSVVEIFQDYLIINDNLFTTSPLKFQQQLNGVGGNGKLVDVSSSVVSLLLSVKKCPVIKYETNSKELRKLSSEILYAINSNSNNNLFDDVNSKLDTPPILLLLDRKNDPITPLLSPWTYQSMIHELIGIQKNIVKVGDEQLTLSEQSDSFYKDSMYLNYGDLTDKVQKYVEEYKTQTKQTSTENLQTKNLADLKNFLIKFPEFKKFSSNVSKHLNLVSELDKMINQQHLWELGELQQTIVADLESHSSIKLKIHQILDNYTPPQQQQPQVTSTLNKVKLVLLYALRYENTNKPENETDTFINKLSNPNLTSPPPTLSQLLLLRSFKKYIGISRNRTDSRSTTSSSRNSTDGVGLFNGKKFNQFFNKSLNNNSNSNQPDNIYMQHIPKLYETLTSLIQEQQSPNNHQSQNTTDQLTTLVPEAVTRQFGSATSDSIQDIIIYIQGGVTYEEARLIHEWNNTTKMKLNIIIGGDTILNSSSWLDNLCDLVNAAETNVSQELPNHRGQLRDLL</sequence>
<gene>
    <name evidence="2" type="ORF">CLIB1423_01S01002</name>
</gene>
<keyword evidence="3" id="KW-1185">Reference proteome</keyword>
<dbReference type="Pfam" id="PF00995">
    <property type="entry name" value="Sec1"/>
    <property type="match status" value="1"/>
</dbReference>
<dbReference type="EMBL" id="CAKXYY010000001">
    <property type="protein sequence ID" value="CAH2350038.1"/>
    <property type="molecule type" value="Genomic_DNA"/>
</dbReference>
<name>A0A9P0VV80_9ASCO</name>
<dbReference type="InterPro" id="IPR001619">
    <property type="entry name" value="Sec1-like"/>
</dbReference>
<comment type="similarity">
    <text evidence="1">Belongs to the STXBP/unc-18/SEC1 family.</text>
</comment>
<dbReference type="PIRSF" id="PIRSF005715">
    <property type="entry name" value="VPS45_Sec1"/>
    <property type="match status" value="1"/>
</dbReference>
<comment type="caution">
    <text evidence="2">The sequence shown here is derived from an EMBL/GenBank/DDBJ whole genome shotgun (WGS) entry which is preliminary data.</text>
</comment>
<dbReference type="Proteomes" id="UP000837801">
    <property type="component" value="Unassembled WGS sequence"/>
</dbReference>
<evidence type="ECO:0000313" key="2">
    <source>
        <dbReference type="EMBL" id="CAH2350038.1"/>
    </source>
</evidence>
<evidence type="ECO:0000256" key="1">
    <source>
        <dbReference type="ARBA" id="ARBA00009884"/>
    </source>
</evidence>
<protein>
    <submittedName>
        <fullName evidence="2">Vacuolar protein sorting-associated protein 45</fullName>
    </submittedName>
</protein>
<accession>A0A9P0VV80</accession>
<dbReference type="InterPro" id="IPR027482">
    <property type="entry name" value="Sec1-like_dom2"/>
</dbReference>
<dbReference type="Gene3D" id="3.90.830.10">
    <property type="entry name" value="Syntaxin Binding Protein 1, Chain A, domain 2"/>
    <property type="match status" value="1"/>
</dbReference>